<keyword evidence="4 17" id="KW-0732">Signal</keyword>
<feature type="chain" id="PRO_5042501617" description="galacturonan 1,4-alpha-galacturonidase" evidence="17">
    <location>
        <begin position="21"/>
        <end position="444"/>
    </location>
</feature>
<evidence type="ECO:0000313" key="19">
    <source>
        <dbReference type="Proteomes" id="UP001295740"/>
    </source>
</evidence>
<dbReference type="Proteomes" id="UP001295740">
    <property type="component" value="Unassembled WGS sequence"/>
</dbReference>
<evidence type="ECO:0000256" key="6">
    <source>
        <dbReference type="ARBA" id="ARBA00022801"/>
    </source>
</evidence>
<accession>A0AAI8VFS7</accession>
<dbReference type="PANTHER" id="PTHR31736:SF14">
    <property type="entry name" value="EXOPOLYGALACTURONASE X-1-RELATED"/>
    <property type="match status" value="1"/>
</dbReference>
<reference evidence="18" key="1">
    <citation type="submission" date="2023-10" db="EMBL/GenBank/DDBJ databases">
        <authorList>
            <person name="Hackl T."/>
        </authorList>
    </citation>
    <scope>NUCLEOTIDE SEQUENCE</scope>
</reference>
<evidence type="ECO:0000256" key="7">
    <source>
        <dbReference type="ARBA" id="ARBA00023157"/>
    </source>
</evidence>
<evidence type="ECO:0000256" key="13">
    <source>
        <dbReference type="ARBA" id="ARBA00043142"/>
    </source>
</evidence>
<comment type="similarity">
    <text evidence="2 16">Belongs to the glycosyl hydrolase 28 family.</text>
</comment>
<keyword evidence="7" id="KW-1015">Disulfide bond</keyword>
<keyword evidence="19" id="KW-1185">Reference proteome</keyword>
<dbReference type="GO" id="GO:0071555">
    <property type="term" value="P:cell wall organization"/>
    <property type="evidence" value="ECO:0007669"/>
    <property type="project" value="UniProtKB-KW"/>
</dbReference>
<evidence type="ECO:0000256" key="3">
    <source>
        <dbReference type="ARBA" id="ARBA00022525"/>
    </source>
</evidence>
<evidence type="ECO:0000256" key="9">
    <source>
        <dbReference type="ARBA" id="ARBA00023295"/>
    </source>
</evidence>
<dbReference type="EC" id="3.2.1.67" evidence="11"/>
<dbReference type="Pfam" id="PF00295">
    <property type="entry name" value="Glyco_hydro_28"/>
    <property type="match status" value="1"/>
</dbReference>
<dbReference type="GO" id="GO:0047911">
    <property type="term" value="F:galacturan 1,4-alpha-galacturonidase activity"/>
    <property type="evidence" value="ECO:0007669"/>
    <property type="project" value="UniProtKB-EC"/>
</dbReference>
<keyword evidence="10" id="KW-0961">Cell wall biogenesis/degradation</keyword>
<evidence type="ECO:0000256" key="8">
    <source>
        <dbReference type="ARBA" id="ARBA00023180"/>
    </source>
</evidence>
<dbReference type="EMBL" id="CAUWAG010000006">
    <property type="protein sequence ID" value="CAJ2504100.1"/>
    <property type="molecule type" value="Genomic_DNA"/>
</dbReference>
<dbReference type="PROSITE" id="PS00502">
    <property type="entry name" value="POLYGALACTURONASE"/>
    <property type="match status" value="1"/>
</dbReference>
<dbReference type="InterPro" id="IPR000743">
    <property type="entry name" value="Glyco_hydro_28"/>
</dbReference>
<keyword evidence="5" id="KW-0677">Repeat</keyword>
<comment type="caution">
    <text evidence="18">The sequence shown here is derived from an EMBL/GenBank/DDBJ whole genome shotgun (WGS) entry which is preliminary data.</text>
</comment>
<dbReference type="PANTHER" id="PTHR31736">
    <property type="match status" value="1"/>
</dbReference>
<evidence type="ECO:0000256" key="15">
    <source>
        <dbReference type="PROSITE-ProRule" id="PRU10052"/>
    </source>
</evidence>
<organism evidence="18 19">
    <name type="scientific">Anthostomella pinea</name>
    <dbReference type="NCBI Taxonomy" id="933095"/>
    <lineage>
        <taxon>Eukaryota</taxon>
        <taxon>Fungi</taxon>
        <taxon>Dikarya</taxon>
        <taxon>Ascomycota</taxon>
        <taxon>Pezizomycotina</taxon>
        <taxon>Sordariomycetes</taxon>
        <taxon>Xylariomycetidae</taxon>
        <taxon>Xylariales</taxon>
        <taxon>Xylariaceae</taxon>
        <taxon>Anthostomella</taxon>
    </lineage>
</organism>
<keyword evidence="8" id="KW-0325">Glycoprotein</keyword>
<evidence type="ECO:0000256" key="17">
    <source>
        <dbReference type="SAM" id="SignalP"/>
    </source>
</evidence>
<evidence type="ECO:0000256" key="14">
    <source>
        <dbReference type="ARBA" id="ARBA00048766"/>
    </source>
</evidence>
<dbReference type="InterPro" id="IPR011050">
    <property type="entry name" value="Pectin_lyase_fold/virulence"/>
</dbReference>
<evidence type="ECO:0000256" key="1">
    <source>
        <dbReference type="ARBA" id="ARBA00004613"/>
    </source>
</evidence>
<dbReference type="Gene3D" id="2.160.20.10">
    <property type="entry name" value="Single-stranded right-handed beta-helix, Pectin lyase-like"/>
    <property type="match status" value="1"/>
</dbReference>
<dbReference type="SUPFAM" id="SSF51126">
    <property type="entry name" value="Pectin lyase-like"/>
    <property type="match status" value="1"/>
</dbReference>
<dbReference type="GO" id="GO:0045490">
    <property type="term" value="P:pectin catabolic process"/>
    <property type="evidence" value="ECO:0007669"/>
    <property type="project" value="UniProtKB-ARBA"/>
</dbReference>
<comment type="subcellular location">
    <subcellularLocation>
        <location evidence="1">Secreted</location>
    </subcellularLocation>
</comment>
<feature type="signal peptide" evidence="17">
    <location>
        <begin position="1"/>
        <end position="20"/>
    </location>
</feature>
<protein>
    <recommendedName>
        <fullName evidence="11">galacturonan 1,4-alpha-galacturonidase</fullName>
        <ecNumber evidence="11">3.2.1.67</ecNumber>
    </recommendedName>
    <alternativeName>
        <fullName evidence="13">Galacturan 1,4-alpha-galacturonidase</fullName>
    </alternativeName>
    <alternativeName>
        <fullName evidence="12">Poly(1,4-alpha-D-galacturonide)galacturonohydrolase</fullName>
    </alternativeName>
</protein>
<evidence type="ECO:0000313" key="18">
    <source>
        <dbReference type="EMBL" id="CAJ2504100.1"/>
    </source>
</evidence>
<comment type="catalytic activity">
    <reaction evidence="14">
        <text>[(1-&gt;4)-alpha-D-galacturonosyl](n) + H2O = alpha-D-galacturonate + [(1-&gt;4)-alpha-D-galacturonosyl](n-1)</text>
        <dbReference type="Rhea" id="RHEA:14117"/>
        <dbReference type="Rhea" id="RHEA-COMP:14570"/>
        <dbReference type="Rhea" id="RHEA-COMP:14572"/>
        <dbReference type="ChEBI" id="CHEBI:15377"/>
        <dbReference type="ChEBI" id="CHEBI:58658"/>
        <dbReference type="ChEBI" id="CHEBI:140523"/>
        <dbReference type="EC" id="3.2.1.67"/>
    </reaction>
</comment>
<keyword evidence="9 16" id="KW-0326">Glycosidase</keyword>
<keyword evidence="6 16" id="KW-0378">Hydrolase</keyword>
<evidence type="ECO:0000256" key="11">
    <source>
        <dbReference type="ARBA" id="ARBA00038933"/>
    </source>
</evidence>
<evidence type="ECO:0000256" key="12">
    <source>
        <dbReference type="ARBA" id="ARBA00041604"/>
    </source>
</evidence>
<dbReference type="GO" id="GO:0005576">
    <property type="term" value="C:extracellular region"/>
    <property type="evidence" value="ECO:0007669"/>
    <property type="project" value="UniProtKB-SubCell"/>
</dbReference>
<dbReference type="InterPro" id="IPR006626">
    <property type="entry name" value="PbH1"/>
</dbReference>
<feature type="active site" evidence="15">
    <location>
        <position position="276"/>
    </location>
</feature>
<evidence type="ECO:0000256" key="2">
    <source>
        <dbReference type="ARBA" id="ARBA00008834"/>
    </source>
</evidence>
<evidence type="ECO:0000256" key="4">
    <source>
        <dbReference type="ARBA" id="ARBA00022729"/>
    </source>
</evidence>
<dbReference type="AlphaFoldDB" id="A0AAI8VFS7"/>
<keyword evidence="3" id="KW-0964">Secreted</keyword>
<proteinExistence type="inferred from homology"/>
<dbReference type="InterPro" id="IPR012334">
    <property type="entry name" value="Pectin_lyas_fold"/>
</dbReference>
<gene>
    <name evidence="18" type="ORF">KHLLAP_LOCUS4568</name>
</gene>
<evidence type="ECO:0000256" key="10">
    <source>
        <dbReference type="ARBA" id="ARBA00023316"/>
    </source>
</evidence>
<evidence type="ECO:0000256" key="5">
    <source>
        <dbReference type="ARBA" id="ARBA00022737"/>
    </source>
</evidence>
<dbReference type="SMART" id="SM00710">
    <property type="entry name" value="PbH1"/>
    <property type="match status" value="4"/>
</dbReference>
<dbReference type="GO" id="GO:0004650">
    <property type="term" value="F:polygalacturonase activity"/>
    <property type="evidence" value="ECO:0007669"/>
    <property type="project" value="InterPro"/>
</dbReference>
<name>A0AAI8VFS7_9PEZI</name>
<sequence length="444" mass="48256">MLFQSTHSVAIAFLATTVASFPAVNWYTGRTSIARPELLAYPHNSGRQIPLSPARTTECFVKPQRNSSDDAPAILQAFKDCNGGGTVVLDANYTIATALDLTFLDSVDVALSGTIKFGGTIDYWIANAFQYDFQDSRAYWKIGGKDVNIFGGGVGLIDGNGQPWWDAFAKNDSLLRPIAVVIDGLEGGSMTGIRMIDPPNWFNLIANSSDILVSDMVLSAKSSNENEIHNTDGWDTYRSDHVVIQNSVIDNNDDCVSFKPNSTNMVVQGLACNGSHGISVGSLGQYIDQYDIVENIYVYNNTMSNASDAARIKVWPGINSVLQPTLSGGGGSGYVKNITYEKYESINNDWAIEVNQCYGQSNTTLCELYPSNMTISDIYFIDMWGTTSDAHDPDVGTLVCSSPEQCYNFHARNISITSPSGSSQFICANFDTSDLEGVDCLSDD</sequence>
<evidence type="ECO:0000256" key="16">
    <source>
        <dbReference type="RuleBase" id="RU361169"/>
    </source>
</evidence>